<name>A0A151XDX3_9HYME</name>
<evidence type="ECO:0000313" key="2">
    <source>
        <dbReference type="Proteomes" id="UP000075809"/>
    </source>
</evidence>
<gene>
    <name evidence="1" type="ORF">ALC60_02216</name>
</gene>
<proteinExistence type="predicted"/>
<reference evidence="1 2" key="1">
    <citation type="submission" date="2015-09" db="EMBL/GenBank/DDBJ databases">
        <title>Trachymyrmex zeteki WGS genome.</title>
        <authorList>
            <person name="Nygaard S."/>
            <person name="Hu H."/>
            <person name="Boomsma J."/>
            <person name="Zhang G."/>
        </authorList>
    </citation>
    <scope>NUCLEOTIDE SEQUENCE [LARGE SCALE GENOMIC DNA]</scope>
    <source>
        <strain evidence="1">Tzet28-1</strain>
        <tissue evidence="1">Whole body</tissue>
    </source>
</reference>
<dbReference type="Proteomes" id="UP000075809">
    <property type="component" value="Unassembled WGS sequence"/>
</dbReference>
<dbReference type="Gene3D" id="3.30.70.330">
    <property type="match status" value="1"/>
</dbReference>
<dbReference type="GO" id="GO:0003676">
    <property type="term" value="F:nucleic acid binding"/>
    <property type="evidence" value="ECO:0007669"/>
    <property type="project" value="InterPro"/>
</dbReference>
<sequence length="340" mass="37690">MGQINSRFASESTMNIRESIVRIRTSMKGTKGICVLRVEGVREHLYNSVQLLSGKKKTMIEYHGITSSQHVKFRVAGISPSYANVTHSESYVDLALVRVDGPPSSCLAQRSPSIADYCTKEMVPVSFTLRYLLQCSGFSGTVNASGKCEKGDGEFRVFLTSTLELIVFISARGKRIKAVTGRAVAFRRDTRVRVFTLSNSSEVLHALRYPELISAGIFFLRHASRIAVPERLRSSELRRDGVRILETLSAGPGAVAPRERMKELREGMTREIYDTTDRARPNIRFNPLDFNVTGAAASTNLHRGFGFITFADPASVDKVLAQGNHELDGKKVSNHHILPD</sequence>
<dbReference type="STRING" id="64791.A0A151XDX3"/>
<evidence type="ECO:0000313" key="1">
    <source>
        <dbReference type="EMBL" id="KYQ58571.1"/>
    </source>
</evidence>
<protein>
    <submittedName>
        <fullName evidence="1">RNA-binding protein Musashi like protein Rbp6</fullName>
    </submittedName>
</protein>
<accession>A0A151XDX3</accession>
<dbReference type="InterPro" id="IPR035979">
    <property type="entry name" value="RBD_domain_sf"/>
</dbReference>
<dbReference type="AlphaFoldDB" id="A0A151XDX3"/>
<keyword evidence="2" id="KW-1185">Reference proteome</keyword>
<dbReference type="InterPro" id="IPR012677">
    <property type="entry name" value="Nucleotide-bd_a/b_plait_sf"/>
</dbReference>
<dbReference type="SUPFAM" id="SSF54928">
    <property type="entry name" value="RNA-binding domain, RBD"/>
    <property type="match status" value="1"/>
</dbReference>
<dbReference type="EMBL" id="KQ982254">
    <property type="protein sequence ID" value="KYQ58571.1"/>
    <property type="molecule type" value="Genomic_DNA"/>
</dbReference>
<organism evidence="1 2">
    <name type="scientific">Mycetomoellerius zeteki</name>
    <dbReference type="NCBI Taxonomy" id="64791"/>
    <lineage>
        <taxon>Eukaryota</taxon>
        <taxon>Metazoa</taxon>
        <taxon>Ecdysozoa</taxon>
        <taxon>Arthropoda</taxon>
        <taxon>Hexapoda</taxon>
        <taxon>Insecta</taxon>
        <taxon>Pterygota</taxon>
        <taxon>Neoptera</taxon>
        <taxon>Endopterygota</taxon>
        <taxon>Hymenoptera</taxon>
        <taxon>Apocrita</taxon>
        <taxon>Aculeata</taxon>
        <taxon>Formicoidea</taxon>
        <taxon>Formicidae</taxon>
        <taxon>Myrmicinae</taxon>
        <taxon>Mycetomoellerius</taxon>
    </lineage>
</organism>